<feature type="transmembrane region" description="Helical" evidence="1">
    <location>
        <begin position="112"/>
        <end position="132"/>
    </location>
</feature>
<reference evidence="2 3" key="1">
    <citation type="submission" date="2023-06" db="EMBL/GenBank/DDBJ databases">
        <title>Pelomonas sp. APW6 16S ribosomal RNA gene genome sequencing and assembly.</title>
        <authorList>
            <person name="Woo H."/>
        </authorList>
    </citation>
    <scope>NUCLEOTIDE SEQUENCE [LARGE SCALE GENOMIC DNA]</scope>
    <source>
        <strain evidence="2 3">APW6</strain>
    </source>
</reference>
<keyword evidence="3" id="KW-1185">Reference proteome</keyword>
<gene>
    <name evidence="2" type="ORF">QRD43_19710</name>
</gene>
<evidence type="ECO:0000313" key="2">
    <source>
        <dbReference type="EMBL" id="MDL5034136.1"/>
    </source>
</evidence>
<feature type="transmembrane region" description="Helical" evidence="1">
    <location>
        <begin position="199"/>
        <end position="221"/>
    </location>
</feature>
<protein>
    <submittedName>
        <fullName evidence="2">DUF1345 domain-containing protein</fullName>
    </submittedName>
</protein>
<feature type="transmembrane region" description="Helical" evidence="1">
    <location>
        <begin position="43"/>
        <end position="61"/>
    </location>
</feature>
<dbReference type="RefSeq" id="WP_285984213.1">
    <property type="nucleotide sequence ID" value="NZ_JASVDS010000007.1"/>
</dbReference>
<proteinExistence type="predicted"/>
<evidence type="ECO:0000313" key="3">
    <source>
        <dbReference type="Proteomes" id="UP001238603"/>
    </source>
</evidence>
<keyword evidence="1" id="KW-1133">Transmembrane helix</keyword>
<name>A0ABT7LRN9_9BURK</name>
<dbReference type="EMBL" id="JASVDS010000007">
    <property type="protein sequence ID" value="MDL5034136.1"/>
    <property type="molecule type" value="Genomic_DNA"/>
</dbReference>
<feature type="transmembrane region" description="Helical" evidence="1">
    <location>
        <begin position="82"/>
        <end position="100"/>
    </location>
</feature>
<evidence type="ECO:0000256" key="1">
    <source>
        <dbReference type="SAM" id="Phobius"/>
    </source>
</evidence>
<dbReference type="Proteomes" id="UP001238603">
    <property type="component" value="Unassembled WGS sequence"/>
</dbReference>
<sequence length="222" mass="24193">MSAPQAHRHALARWRPRVLIALALGALLAVLWPTPLPLVTRLLLGWNAGVWTYVLLVLVMMGRADARQLQRRALGMGDGVPVVLMLAVTGALAILAALVTEMSQVRHGSNVVAGWPYLLLALATVAGTWLLLPIEFALAYSRLYHRGASAPHGLEFPGEDKDLDYWDFLYFSITLAATSQTSDVVISSRRMRRLVMIQALLSFVFNTGVLALSINLLASLVG</sequence>
<organism evidence="2 3">
    <name type="scientific">Roseateles subflavus</name>
    <dbReference type="NCBI Taxonomy" id="3053353"/>
    <lineage>
        <taxon>Bacteria</taxon>
        <taxon>Pseudomonadati</taxon>
        <taxon>Pseudomonadota</taxon>
        <taxon>Betaproteobacteria</taxon>
        <taxon>Burkholderiales</taxon>
        <taxon>Sphaerotilaceae</taxon>
        <taxon>Roseateles</taxon>
    </lineage>
</organism>
<keyword evidence="1" id="KW-0812">Transmembrane</keyword>
<accession>A0ABT7LRN9</accession>
<comment type="caution">
    <text evidence="2">The sequence shown here is derived from an EMBL/GenBank/DDBJ whole genome shotgun (WGS) entry which is preliminary data.</text>
</comment>
<dbReference type="InterPro" id="IPR009781">
    <property type="entry name" value="DUF1345"/>
</dbReference>
<keyword evidence="1" id="KW-0472">Membrane</keyword>
<dbReference type="Pfam" id="PF07077">
    <property type="entry name" value="DUF1345"/>
    <property type="match status" value="1"/>
</dbReference>